<dbReference type="InterPro" id="IPR036102">
    <property type="entry name" value="OsmC/Ohrsf"/>
</dbReference>
<reference evidence="1 2" key="2">
    <citation type="submission" date="2016-06" db="EMBL/GenBank/DDBJ databases">
        <title>Pedobacter psychrophilus sp. nov., isolated from Antarctic fragmentary rock.</title>
        <authorList>
            <person name="Svec P."/>
        </authorList>
    </citation>
    <scope>NUCLEOTIDE SEQUENCE [LARGE SCALE GENOMIC DNA]</scope>
    <source>
        <strain evidence="1 2">CCM 8644</strain>
    </source>
</reference>
<dbReference type="OrthoDB" id="290036at2"/>
<comment type="caution">
    <text evidence="1">The sequence shown here is derived from an EMBL/GenBank/DDBJ whole genome shotgun (WGS) entry which is preliminary data.</text>
</comment>
<reference evidence="1 2" key="1">
    <citation type="submission" date="2016-04" db="EMBL/GenBank/DDBJ databases">
        <authorList>
            <person name="Evans L.H."/>
            <person name="Alamgir A."/>
            <person name="Owens N."/>
            <person name="Weber N.D."/>
            <person name="Virtaneva K."/>
            <person name="Barbian K."/>
            <person name="Babar A."/>
            <person name="Rosenke K."/>
        </authorList>
    </citation>
    <scope>NUCLEOTIDE SEQUENCE [LARGE SCALE GENOMIC DNA]</scope>
    <source>
        <strain evidence="1 2">CCM 8644</strain>
    </source>
</reference>
<organism evidence="1 2">
    <name type="scientific">Pedobacter psychrophilus</name>
    <dbReference type="NCBI Taxonomy" id="1826909"/>
    <lineage>
        <taxon>Bacteria</taxon>
        <taxon>Pseudomonadati</taxon>
        <taxon>Bacteroidota</taxon>
        <taxon>Sphingobacteriia</taxon>
        <taxon>Sphingobacteriales</taxon>
        <taxon>Sphingobacteriaceae</taxon>
        <taxon>Pedobacter</taxon>
    </lineage>
</organism>
<dbReference type="PANTHER" id="PTHR39624:SF2">
    <property type="entry name" value="OSMC-LIKE PROTEIN"/>
    <property type="match status" value="1"/>
</dbReference>
<dbReference type="InterPro" id="IPR003718">
    <property type="entry name" value="OsmC/Ohr_fam"/>
</dbReference>
<proteinExistence type="predicted"/>
<dbReference type="STRING" id="1826909.A5893_01810"/>
<dbReference type="Pfam" id="PF02566">
    <property type="entry name" value="OsmC"/>
    <property type="match status" value="1"/>
</dbReference>
<dbReference type="SUPFAM" id="SSF82784">
    <property type="entry name" value="OsmC-like"/>
    <property type="match status" value="1"/>
</dbReference>
<dbReference type="Gene3D" id="3.30.300.20">
    <property type="match status" value="1"/>
</dbReference>
<dbReference type="AlphaFoldDB" id="A0A179DLU9"/>
<gene>
    <name evidence="1" type="ORF">A5893_01810</name>
</gene>
<evidence type="ECO:0000313" key="2">
    <source>
        <dbReference type="Proteomes" id="UP000078459"/>
    </source>
</evidence>
<name>A0A179DLU9_9SPHI</name>
<dbReference type="EMBL" id="LWHJ01000011">
    <property type="protein sequence ID" value="OAQ41878.1"/>
    <property type="molecule type" value="Genomic_DNA"/>
</dbReference>
<keyword evidence="2" id="KW-1185">Reference proteome</keyword>
<evidence type="ECO:0000313" key="1">
    <source>
        <dbReference type="EMBL" id="OAQ41878.1"/>
    </source>
</evidence>
<sequence>MATSKIIYNGGLRTTSTHLQSGKEIITDAPVDNQGKGQAFSPTDLLATSLANCMLTIMGIAANNHEIDIDGTSAEVTKVMATEPRRVSEIHVTFNFPNKSVYSDKQKKILENAGLTCPVFYSLHPDINKKIEFGW</sequence>
<dbReference type="InterPro" id="IPR015946">
    <property type="entry name" value="KH_dom-like_a/b"/>
</dbReference>
<accession>A0A179DLU9</accession>
<dbReference type="RefSeq" id="WP_068820910.1">
    <property type="nucleotide sequence ID" value="NZ_LWHJ01000011.1"/>
</dbReference>
<dbReference type="Proteomes" id="UP000078459">
    <property type="component" value="Unassembled WGS sequence"/>
</dbReference>
<dbReference type="PANTHER" id="PTHR39624">
    <property type="entry name" value="PROTEIN INVOLVED IN RIMO-MEDIATED BETA-METHYLTHIOLATION OF RIBOSOMAL PROTEIN S12 YCAO"/>
    <property type="match status" value="1"/>
</dbReference>
<protein>
    <submittedName>
        <fullName evidence="1">Osmotically inducible protein OsmC</fullName>
    </submittedName>
</protein>